<evidence type="ECO:0000256" key="1">
    <source>
        <dbReference type="ARBA" id="ARBA00022553"/>
    </source>
</evidence>
<dbReference type="GO" id="GO:0032993">
    <property type="term" value="C:protein-DNA complex"/>
    <property type="evidence" value="ECO:0007669"/>
    <property type="project" value="TreeGrafter"/>
</dbReference>
<evidence type="ECO:0000256" key="3">
    <source>
        <dbReference type="ARBA" id="ARBA00023125"/>
    </source>
</evidence>
<dbReference type="SMART" id="SM00448">
    <property type="entry name" value="REC"/>
    <property type="match status" value="1"/>
</dbReference>
<dbReference type="EMBL" id="OJIN01000146">
    <property type="protein sequence ID" value="SPD74454.1"/>
    <property type="molecule type" value="Genomic_DNA"/>
</dbReference>
<accession>A0A445MY54</accession>
<dbReference type="PANTHER" id="PTHR48111:SF40">
    <property type="entry name" value="PHOSPHATE REGULON TRANSCRIPTIONAL REGULATORY PROTEIN PHOB"/>
    <property type="match status" value="1"/>
</dbReference>
<dbReference type="SUPFAM" id="SSF52172">
    <property type="entry name" value="CheY-like"/>
    <property type="match status" value="1"/>
</dbReference>
<proteinExistence type="predicted"/>
<dbReference type="InterPro" id="IPR001789">
    <property type="entry name" value="Sig_transdc_resp-reg_receiver"/>
</dbReference>
<sequence length="132" mass="14827">MTEKENLTPSTRIKLLLVDDEEGFVNVIANRMSKRGIDATKALSGSDALKAIRKQDFDLAVVDLKMQEMDGIELLRILKKMIPEMPVIVLTGHGSERAAEDGMEYGAYDYLTKPCEMDELMEKIHEALARGR</sequence>
<name>A0A445MY54_9BACT</name>
<feature type="modified residue" description="4-aspartylphosphate" evidence="4">
    <location>
        <position position="63"/>
    </location>
</feature>
<evidence type="ECO:0000259" key="5">
    <source>
        <dbReference type="PROSITE" id="PS50110"/>
    </source>
</evidence>
<gene>
    <name evidence="6" type="ORF">PITCH_A230140</name>
</gene>
<organism evidence="6">
    <name type="scientific">uncultured Desulfobacterium sp</name>
    <dbReference type="NCBI Taxonomy" id="201089"/>
    <lineage>
        <taxon>Bacteria</taxon>
        <taxon>Pseudomonadati</taxon>
        <taxon>Thermodesulfobacteriota</taxon>
        <taxon>Desulfobacteria</taxon>
        <taxon>Desulfobacterales</taxon>
        <taxon>Desulfobacteriaceae</taxon>
        <taxon>Desulfobacterium</taxon>
        <taxon>environmental samples</taxon>
    </lineage>
</organism>
<dbReference type="GO" id="GO:0000156">
    <property type="term" value="F:phosphorelay response regulator activity"/>
    <property type="evidence" value="ECO:0007669"/>
    <property type="project" value="TreeGrafter"/>
</dbReference>
<evidence type="ECO:0000256" key="4">
    <source>
        <dbReference type="PROSITE-ProRule" id="PRU00169"/>
    </source>
</evidence>
<dbReference type="PROSITE" id="PS50110">
    <property type="entry name" value="RESPONSE_REGULATORY"/>
    <property type="match status" value="1"/>
</dbReference>
<dbReference type="GO" id="GO:0000976">
    <property type="term" value="F:transcription cis-regulatory region binding"/>
    <property type="evidence" value="ECO:0007669"/>
    <property type="project" value="TreeGrafter"/>
</dbReference>
<dbReference type="InterPro" id="IPR039420">
    <property type="entry name" value="WalR-like"/>
</dbReference>
<evidence type="ECO:0000256" key="2">
    <source>
        <dbReference type="ARBA" id="ARBA00023012"/>
    </source>
</evidence>
<dbReference type="Pfam" id="PF00072">
    <property type="entry name" value="Response_reg"/>
    <property type="match status" value="1"/>
</dbReference>
<evidence type="ECO:0000313" key="6">
    <source>
        <dbReference type="EMBL" id="SPD74454.1"/>
    </source>
</evidence>
<dbReference type="Gene3D" id="3.40.50.2300">
    <property type="match status" value="1"/>
</dbReference>
<keyword evidence="1 4" id="KW-0597">Phosphoprotein</keyword>
<dbReference type="GO" id="GO:0005829">
    <property type="term" value="C:cytosol"/>
    <property type="evidence" value="ECO:0007669"/>
    <property type="project" value="TreeGrafter"/>
</dbReference>
<dbReference type="InterPro" id="IPR011006">
    <property type="entry name" value="CheY-like_superfamily"/>
</dbReference>
<dbReference type="GO" id="GO:0006355">
    <property type="term" value="P:regulation of DNA-templated transcription"/>
    <property type="evidence" value="ECO:0007669"/>
    <property type="project" value="TreeGrafter"/>
</dbReference>
<protein>
    <submittedName>
        <fullName evidence="6">Response regulator receiver protein</fullName>
    </submittedName>
</protein>
<reference evidence="6" key="1">
    <citation type="submission" date="2018-01" db="EMBL/GenBank/DDBJ databases">
        <authorList>
            <person name="Regsiter A."/>
            <person name="William W."/>
        </authorList>
    </citation>
    <scope>NUCLEOTIDE SEQUENCE</scope>
    <source>
        <strain evidence="6">TRIP AH-1</strain>
    </source>
</reference>
<feature type="domain" description="Response regulatory" evidence="5">
    <location>
        <begin position="14"/>
        <end position="128"/>
    </location>
</feature>
<dbReference type="PANTHER" id="PTHR48111">
    <property type="entry name" value="REGULATOR OF RPOS"/>
    <property type="match status" value="1"/>
</dbReference>
<keyword evidence="2" id="KW-0902">Two-component regulatory system</keyword>
<keyword evidence="3" id="KW-0238">DNA-binding</keyword>
<dbReference type="AlphaFoldDB" id="A0A445MY54"/>